<dbReference type="PANTHER" id="PTHR42877:SF4">
    <property type="entry name" value="FAD_NAD(P)-BINDING DOMAIN-CONTAINING PROTEIN-RELATED"/>
    <property type="match status" value="1"/>
</dbReference>
<dbReference type="Pfam" id="PF13738">
    <property type="entry name" value="Pyr_redox_3"/>
    <property type="match status" value="1"/>
</dbReference>
<dbReference type="STRING" id="1344003.SAMN05445060_2229"/>
<evidence type="ECO:0000313" key="1">
    <source>
        <dbReference type="EMBL" id="SIS03038.1"/>
    </source>
</evidence>
<proteinExistence type="predicted"/>
<dbReference type="Gene3D" id="3.50.50.60">
    <property type="entry name" value="FAD/NAD(P)-binding domain"/>
    <property type="match status" value="2"/>
</dbReference>
<keyword evidence="2" id="KW-1185">Reference proteome</keyword>
<dbReference type="RefSeq" id="WP_143690308.1">
    <property type="nucleotide sequence ID" value="NZ_FTNT01000006.1"/>
</dbReference>
<dbReference type="EMBL" id="FTNT01000006">
    <property type="protein sequence ID" value="SIS03038.1"/>
    <property type="molecule type" value="Genomic_DNA"/>
</dbReference>
<reference evidence="1 2" key="1">
    <citation type="submission" date="2017-01" db="EMBL/GenBank/DDBJ databases">
        <authorList>
            <person name="Mah S.A."/>
            <person name="Swanson W.J."/>
            <person name="Moy G.W."/>
            <person name="Vacquier V.D."/>
        </authorList>
    </citation>
    <scope>NUCLEOTIDE SEQUENCE [LARGE SCALE GENOMIC DNA]</scope>
    <source>
        <strain evidence="1 2">CPCC 203464</strain>
    </source>
</reference>
<accession>A0A1N7FRN0</accession>
<dbReference type="PANTHER" id="PTHR42877">
    <property type="entry name" value="L-ORNITHINE N(5)-MONOOXYGENASE-RELATED"/>
    <property type="match status" value="1"/>
</dbReference>
<dbReference type="OrthoDB" id="5168853at2"/>
<gene>
    <name evidence="1" type="ORF">SAMN05445060_2229</name>
</gene>
<dbReference type="InterPro" id="IPR036188">
    <property type="entry name" value="FAD/NAD-bd_sf"/>
</dbReference>
<sequence>MTAGVATAEVAVARREVDVVIAGAGFAGIGMGIRLRRRGRESFVILERADEVGGTWRDNSYPGVGSDVPAHVYSFSFRPPGDWASVFATGTEIRQYLQRAVDDEDLADHLRLGCELIDARWSAQRQRWLVETGDGPIVARVLITAFGRLTEPHTPDVPGLESFAGERFHTSRWRHDSDLDGARIGVVGTGASAVQVVPHLAGRAHELVVFSRSAPYVLPRNDRRYTDAERAELRTGAAASALREQIFADADTAFVQRRSGRPEIAEIRSRALGHLAAEVTDDRLRAQLTPDYEIGCKRIVFSDDWYRTLQARHVTVEPSALQEVRGSEAVAASGSRYRLDALILATGFDAARPTFARRITGRGDVTLYEHWSAGMVSYASTTVHGFPNMFVLDGPNAALGHNSAIFMIETQIDYVLGAVDHLAATGTAVIEVTAAAEDGYTREIERRSAGTVWMQGCRNWYVDAGTGRLTLLWPGTGASFRELNGTFDPGPYTRQPHRRRSHVCV</sequence>
<dbReference type="SUPFAM" id="SSF51905">
    <property type="entry name" value="FAD/NAD(P)-binding domain"/>
    <property type="match status" value="2"/>
</dbReference>
<name>A0A1N7FRN0_9NOCA</name>
<organism evidence="1 2">
    <name type="scientific">Williamsia sterculiae</name>
    <dbReference type="NCBI Taxonomy" id="1344003"/>
    <lineage>
        <taxon>Bacteria</taxon>
        <taxon>Bacillati</taxon>
        <taxon>Actinomycetota</taxon>
        <taxon>Actinomycetes</taxon>
        <taxon>Mycobacteriales</taxon>
        <taxon>Nocardiaceae</taxon>
        <taxon>Williamsia</taxon>
    </lineage>
</organism>
<dbReference type="AlphaFoldDB" id="A0A1N7FRN0"/>
<protein>
    <submittedName>
        <fullName evidence="1">Predicted flavoprotein CzcO associated with the cation diffusion facilitator CzcD</fullName>
    </submittedName>
</protein>
<evidence type="ECO:0000313" key="2">
    <source>
        <dbReference type="Proteomes" id="UP000186218"/>
    </source>
</evidence>
<dbReference type="Proteomes" id="UP000186218">
    <property type="component" value="Unassembled WGS sequence"/>
</dbReference>
<dbReference type="InterPro" id="IPR051209">
    <property type="entry name" value="FAD-bind_Monooxygenase_sf"/>
</dbReference>